<gene>
    <name evidence="1" type="ORF">P186_0934</name>
</gene>
<accession>G7VBE5</accession>
<dbReference type="BioCyc" id="PSP1104324:GJSN-914-MONOMER"/>
<dbReference type="AlphaFoldDB" id="G7VBE5"/>
<protein>
    <submittedName>
        <fullName evidence="1">PaREP1-like protein</fullName>
    </submittedName>
</protein>
<dbReference type="KEGG" id="pyr:P186_0934"/>
<reference evidence="1 2" key="1">
    <citation type="journal article" date="2012" name="J. Bacteriol.">
        <title>Complete genome sequence of strain 1860, a crenarchaeon of the genus pyrobaculum able to grow with various electron acceptors.</title>
        <authorList>
            <person name="Mardanov A.V."/>
            <person name="Gumerov V.M."/>
            <person name="Slobodkina G.B."/>
            <person name="Beletsky A.V."/>
            <person name="Bonch-Osmolovskaya E.A."/>
            <person name="Ravin N.V."/>
            <person name="Skryabin K.G."/>
        </authorList>
    </citation>
    <scope>NUCLEOTIDE SEQUENCE [LARGE SCALE GENOMIC DNA]</scope>
    <source>
        <strain evidence="1 2">1860</strain>
    </source>
</reference>
<dbReference type="GeneID" id="11595193"/>
<dbReference type="HOGENOM" id="CLU_118419_1_0_2"/>
<dbReference type="InterPro" id="IPR010268">
    <property type="entry name" value="PaREP1"/>
</dbReference>
<keyword evidence="2" id="KW-1185">Reference proteome</keyword>
<dbReference type="eggNOG" id="arCOG03709">
    <property type="taxonomic scope" value="Archaea"/>
</dbReference>
<dbReference type="EMBL" id="CP003098">
    <property type="protein sequence ID" value="AET32375.1"/>
    <property type="molecule type" value="Genomic_DNA"/>
</dbReference>
<organism evidence="1 2">
    <name type="scientific">Pyrobaculum ferrireducens</name>
    <dbReference type="NCBI Taxonomy" id="1104324"/>
    <lineage>
        <taxon>Archaea</taxon>
        <taxon>Thermoproteota</taxon>
        <taxon>Thermoprotei</taxon>
        <taxon>Thermoproteales</taxon>
        <taxon>Thermoproteaceae</taxon>
        <taxon>Pyrobaculum</taxon>
    </lineage>
</organism>
<dbReference type="RefSeq" id="WP_014288203.1">
    <property type="nucleotide sequence ID" value="NC_016645.1"/>
</dbReference>
<name>G7VBE5_9CREN</name>
<proteinExistence type="predicted"/>
<evidence type="ECO:0000313" key="1">
    <source>
        <dbReference type="EMBL" id="AET32375.1"/>
    </source>
</evidence>
<dbReference type="OrthoDB" id="28552at2157"/>
<sequence>MELKKPWIDLDGYINTRSKEALYEAELALDFLRQGLIRNAAGKAFQAWKAVLALLAAKEEERIRGKYPGEKRLKTGKKIAEAYWIIAFMPTTRLREVARLLAESIGMEVYFATEIALSLHEYQYNGPDKELIFSRYRTDEEAARDISLIINLVRKYSQ</sequence>
<dbReference type="Pfam" id="PF05942">
    <property type="entry name" value="PaREP1"/>
    <property type="match status" value="1"/>
</dbReference>
<evidence type="ECO:0000313" key="2">
    <source>
        <dbReference type="Proteomes" id="UP000005867"/>
    </source>
</evidence>
<dbReference type="Proteomes" id="UP000005867">
    <property type="component" value="Chromosome"/>
</dbReference>